<evidence type="ECO:0000313" key="2">
    <source>
        <dbReference type="EMBL" id="PIO59180.1"/>
    </source>
</evidence>
<dbReference type="PROSITE" id="PS51885">
    <property type="entry name" value="NEPRILYSIN"/>
    <property type="match status" value="1"/>
</dbReference>
<dbReference type="InterPro" id="IPR024079">
    <property type="entry name" value="MetalloPept_cat_dom_sf"/>
</dbReference>
<dbReference type="OrthoDB" id="6475849at2759"/>
<gene>
    <name evidence="2" type="ORF">TELCIR_19365</name>
</gene>
<dbReference type="GO" id="GO:0005886">
    <property type="term" value="C:plasma membrane"/>
    <property type="evidence" value="ECO:0007669"/>
    <property type="project" value="TreeGrafter"/>
</dbReference>
<dbReference type="Proteomes" id="UP000230423">
    <property type="component" value="Unassembled WGS sequence"/>
</dbReference>
<protein>
    <recommendedName>
        <fullName evidence="1">Peptidase M13 C-terminal domain-containing protein</fullName>
    </recommendedName>
</protein>
<dbReference type="InterPro" id="IPR018497">
    <property type="entry name" value="Peptidase_M13_C"/>
</dbReference>
<sequence length="80" mass="9213">MDRRSKKGFRDMAQCVVTQYSTQCCPVKEGYVHCANGATTQGENIADIGGERVHFFVTEKDQVRRVQRYSNIKNILLMHF</sequence>
<dbReference type="PANTHER" id="PTHR11733">
    <property type="entry name" value="ZINC METALLOPROTEASE FAMILY M13 NEPRILYSIN-RELATED"/>
    <property type="match status" value="1"/>
</dbReference>
<organism evidence="2 3">
    <name type="scientific">Teladorsagia circumcincta</name>
    <name type="common">Brown stomach worm</name>
    <name type="synonym">Ostertagia circumcincta</name>
    <dbReference type="NCBI Taxonomy" id="45464"/>
    <lineage>
        <taxon>Eukaryota</taxon>
        <taxon>Metazoa</taxon>
        <taxon>Ecdysozoa</taxon>
        <taxon>Nematoda</taxon>
        <taxon>Chromadorea</taxon>
        <taxon>Rhabditida</taxon>
        <taxon>Rhabditina</taxon>
        <taxon>Rhabditomorpha</taxon>
        <taxon>Strongyloidea</taxon>
        <taxon>Trichostrongylidae</taxon>
        <taxon>Teladorsagia</taxon>
    </lineage>
</organism>
<dbReference type="Pfam" id="PF01431">
    <property type="entry name" value="Peptidase_M13"/>
    <property type="match status" value="1"/>
</dbReference>
<accession>A0A2G9TPD1</accession>
<evidence type="ECO:0000313" key="3">
    <source>
        <dbReference type="Proteomes" id="UP000230423"/>
    </source>
</evidence>
<reference evidence="2 3" key="1">
    <citation type="submission" date="2015-09" db="EMBL/GenBank/DDBJ databases">
        <title>Draft genome of the parasitic nematode Teladorsagia circumcincta isolate WARC Sus (inbred).</title>
        <authorList>
            <person name="Mitreva M."/>
        </authorList>
    </citation>
    <scope>NUCLEOTIDE SEQUENCE [LARGE SCALE GENOMIC DNA]</scope>
    <source>
        <strain evidence="2 3">S</strain>
    </source>
</reference>
<dbReference type="GO" id="GO:0004222">
    <property type="term" value="F:metalloendopeptidase activity"/>
    <property type="evidence" value="ECO:0007669"/>
    <property type="project" value="InterPro"/>
</dbReference>
<keyword evidence="3" id="KW-1185">Reference proteome</keyword>
<dbReference type="Gene3D" id="3.40.390.10">
    <property type="entry name" value="Collagenase (Catalytic Domain)"/>
    <property type="match status" value="1"/>
</dbReference>
<dbReference type="InterPro" id="IPR000718">
    <property type="entry name" value="Peptidase_M13"/>
</dbReference>
<evidence type="ECO:0000259" key="1">
    <source>
        <dbReference type="Pfam" id="PF01431"/>
    </source>
</evidence>
<dbReference type="AlphaFoldDB" id="A0A2G9TPD1"/>
<feature type="domain" description="Peptidase M13 C-terminal" evidence="1">
    <location>
        <begin position="1"/>
        <end position="70"/>
    </location>
</feature>
<dbReference type="EMBL" id="KZ358554">
    <property type="protein sequence ID" value="PIO59180.1"/>
    <property type="molecule type" value="Genomic_DNA"/>
</dbReference>
<name>A0A2G9TPD1_TELCI</name>
<proteinExistence type="predicted"/>
<dbReference type="SUPFAM" id="SSF55486">
    <property type="entry name" value="Metalloproteases ('zincins'), catalytic domain"/>
    <property type="match status" value="1"/>
</dbReference>
<dbReference type="PANTHER" id="PTHR11733:SF188">
    <property type="entry name" value="NEPRILYSIN"/>
    <property type="match status" value="1"/>
</dbReference>
<dbReference type="GO" id="GO:0016485">
    <property type="term" value="P:protein processing"/>
    <property type="evidence" value="ECO:0007669"/>
    <property type="project" value="TreeGrafter"/>
</dbReference>